<evidence type="ECO:0000256" key="12">
    <source>
        <dbReference type="SAM" id="Phobius"/>
    </source>
</evidence>
<evidence type="ECO:0000313" key="15">
    <source>
        <dbReference type="EMBL" id="KJB82059.1"/>
    </source>
</evidence>
<dbReference type="GO" id="GO:0005886">
    <property type="term" value="C:plasma membrane"/>
    <property type="evidence" value="ECO:0007669"/>
    <property type="project" value="UniProtKB-SubCell"/>
</dbReference>
<dbReference type="PANTHER" id="PTHR48061">
    <property type="entry name" value="LEUCINE-RICH REPEAT RECEPTOR PROTEIN KINASE EMS1-LIKE-RELATED"/>
    <property type="match status" value="1"/>
</dbReference>
<dbReference type="STRING" id="29730.A0A0D2VGU8"/>
<keyword evidence="11" id="KW-0325">Glycoprotein</keyword>
<evidence type="ECO:0000256" key="5">
    <source>
        <dbReference type="ARBA" id="ARBA00022692"/>
    </source>
</evidence>
<dbReference type="SUPFAM" id="SSF52058">
    <property type="entry name" value="L domain-like"/>
    <property type="match status" value="3"/>
</dbReference>
<reference evidence="15 16" key="1">
    <citation type="journal article" date="2012" name="Nature">
        <title>Repeated polyploidization of Gossypium genomes and the evolution of spinnable cotton fibres.</title>
        <authorList>
            <person name="Paterson A.H."/>
            <person name="Wendel J.F."/>
            <person name="Gundlach H."/>
            <person name="Guo H."/>
            <person name="Jenkins J."/>
            <person name="Jin D."/>
            <person name="Llewellyn D."/>
            <person name="Showmaker K.C."/>
            <person name="Shu S."/>
            <person name="Udall J."/>
            <person name="Yoo M.J."/>
            <person name="Byers R."/>
            <person name="Chen W."/>
            <person name="Doron-Faigenboim A."/>
            <person name="Duke M.V."/>
            <person name="Gong L."/>
            <person name="Grimwood J."/>
            <person name="Grover C."/>
            <person name="Grupp K."/>
            <person name="Hu G."/>
            <person name="Lee T.H."/>
            <person name="Li J."/>
            <person name="Lin L."/>
            <person name="Liu T."/>
            <person name="Marler B.S."/>
            <person name="Page J.T."/>
            <person name="Roberts A.W."/>
            <person name="Romanel E."/>
            <person name="Sanders W.S."/>
            <person name="Szadkowski E."/>
            <person name="Tan X."/>
            <person name="Tang H."/>
            <person name="Xu C."/>
            <person name="Wang J."/>
            <person name="Wang Z."/>
            <person name="Zhang D."/>
            <person name="Zhang L."/>
            <person name="Ashrafi H."/>
            <person name="Bedon F."/>
            <person name="Bowers J.E."/>
            <person name="Brubaker C.L."/>
            <person name="Chee P.W."/>
            <person name="Das S."/>
            <person name="Gingle A.R."/>
            <person name="Haigler C.H."/>
            <person name="Harker D."/>
            <person name="Hoffmann L.V."/>
            <person name="Hovav R."/>
            <person name="Jones D.C."/>
            <person name="Lemke C."/>
            <person name="Mansoor S."/>
            <person name="ur Rahman M."/>
            <person name="Rainville L.N."/>
            <person name="Rambani A."/>
            <person name="Reddy U.K."/>
            <person name="Rong J.K."/>
            <person name="Saranga Y."/>
            <person name="Scheffler B.E."/>
            <person name="Scheffler J.A."/>
            <person name="Stelly D.M."/>
            <person name="Triplett B.A."/>
            <person name="Van Deynze A."/>
            <person name="Vaslin M.F."/>
            <person name="Waghmare V.N."/>
            <person name="Walford S.A."/>
            <person name="Wright R.J."/>
            <person name="Zaki E.A."/>
            <person name="Zhang T."/>
            <person name="Dennis E.S."/>
            <person name="Mayer K.F."/>
            <person name="Peterson D.G."/>
            <person name="Rokhsar D.S."/>
            <person name="Wang X."/>
            <person name="Schmutz J."/>
        </authorList>
    </citation>
    <scope>NUCLEOTIDE SEQUENCE [LARGE SCALE GENOMIC DNA]</scope>
</reference>
<keyword evidence="16" id="KW-1185">Reference proteome</keyword>
<dbReference type="InterPro" id="IPR013210">
    <property type="entry name" value="LRR_N_plant-typ"/>
</dbReference>
<comment type="similarity">
    <text evidence="2">Belongs to the RLP family.</text>
</comment>
<dbReference type="EMBL" id="CM001752">
    <property type="protein sequence ID" value="KJB82059.1"/>
    <property type="molecule type" value="Genomic_DNA"/>
</dbReference>
<dbReference type="FunFam" id="3.80.10.10:FF:000095">
    <property type="entry name" value="LRR receptor-like serine/threonine-protein kinase GSO1"/>
    <property type="match status" value="2"/>
</dbReference>
<dbReference type="Gramene" id="KJB82059">
    <property type="protein sequence ID" value="KJB82059"/>
    <property type="gene ID" value="B456_013G174000"/>
</dbReference>
<accession>A0A0D2VGU8</accession>
<keyword evidence="6 13" id="KW-0732">Signal</keyword>
<proteinExistence type="inferred from homology"/>
<dbReference type="PROSITE" id="PS51450">
    <property type="entry name" value="LRR"/>
    <property type="match status" value="1"/>
</dbReference>
<comment type="subcellular location">
    <subcellularLocation>
        <location evidence="1">Cell membrane</location>
        <topology evidence="1">Single-pass type I membrane protein</topology>
    </subcellularLocation>
</comment>
<dbReference type="SMART" id="SM00369">
    <property type="entry name" value="LRR_TYP"/>
    <property type="match status" value="10"/>
</dbReference>
<feature type="chain" id="PRO_5002254218" description="Leucine-rich repeat-containing N-terminal plant-type domain-containing protein" evidence="13">
    <location>
        <begin position="22"/>
        <end position="1000"/>
    </location>
</feature>
<keyword evidence="9 12" id="KW-0472">Membrane</keyword>
<dbReference type="PRINTS" id="PR00019">
    <property type="entry name" value="LEURICHRPT"/>
</dbReference>
<keyword evidence="3" id="KW-1003">Cell membrane</keyword>
<evidence type="ECO:0000256" key="4">
    <source>
        <dbReference type="ARBA" id="ARBA00022614"/>
    </source>
</evidence>
<evidence type="ECO:0000256" key="11">
    <source>
        <dbReference type="ARBA" id="ARBA00023180"/>
    </source>
</evidence>
<evidence type="ECO:0000256" key="13">
    <source>
        <dbReference type="SAM" id="SignalP"/>
    </source>
</evidence>
<evidence type="ECO:0000256" key="7">
    <source>
        <dbReference type="ARBA" id="ARBA00022737"/>
    </source>
</evidence>
<gene>
    <name evidence="15" type="ORF">B456_013G174000</name>
</gene>
<feature type="domain" description="Leucine-rich repeat-containing N-terminal plant-type" evidence="14">
    <location>
        <begin position="43"/>
        <end position="88"/>
    </location>
</feature>
<keyword evidence="7" id="KW-0677">Repeat</keyword>
<keyword evidence="10" id="KW-0675">Receptor</keyword>
<dbReference type="InterPro" id="IPR046956">
    <property type="entry name" value="RLP23-like"/>
</dbReference>
<keyword evidence="5 12" id="KW-0812">Transmembrane</keyword>
<sequence length="1000" mass="110968">MGTCFHMGRLLLPCFFLETHFQVYLNLTSCSSTSSSSTHLCLSDQRASLLEFKNTLSFNDYCMQFTSPQTNSWNETADCCSWEGLSCDEQTGHVIAIDLSGGCLQGSLHANSTLFQLRQLQQLNFAYNDFNGSIPSPLFNHFVSLTYLNLSGSGFSGLIPHEISLLSSLVSLDLSYSSLTFDATGFDRLSRNLTKLRNLVLEGTDMSGVSVASFSNLSSSMETLILGTCQLHGEFPSEVFSLPYLKHVELAWNENLTGYLPKTNLSPSLVSLDLYYCRFKGSIPSSFGNLTQITLLDFTQNDFQGEIPDVFENLDKLTILKFGSNNFSGRVPTTVFNLTQVTQIDLSHNRLEGTLPNHVTRLQFLQYLTLTNNLISGGVPVWLFSLPSLITIDLSYNKLTGPIGQFQKPNSVMVIDLSFNDIQGPIPSSLFDLKNLSSLLLSSNNFSGVIESSMLSKLENLYDLQLSNNGLVSLSSSYDGVNYSFPQLTRVLFSSCSVRKFPSFFRTSKVEVLDLSNNKISGGISKLEAEGWEGLNMLNLSNNFLTSLEQIPGKYLQILDLHSNLLQGPILSTWFNLPPPNPPYLSLLLISENKLTGNIPSLICNWTSLVVLDLSKNNMSGTIPECLGNYSYGLQFINLQVNNFHGKIPDSFTNNMLKNLLLNDNQLEGSLPRSLANCTSLEVLNLGNNNLTDTFPHWLASLPSLQVLILRSNRFHGSISNSIASSNFSALQIIDFSRNELSGPLPANFFRNLRAMKDAPKEKLPGSYLFKTDARVRYVYQYYQSPVNVTMKRLELEFLKTLAILTAMDFSNNLFTGQIPEELGDLFSLQVLNLSHNSFAGPIPLSFANIVALESLDLSSNKLSGRIPSKLTNLTFLAVLDLSKNELVGAIPNGNQFSTFDNVSYSDNLGLCGMPLSRQCSTAGETTPAPPAPMVREDEDFVIPFIWEVVMMGYGCGTVLGLSFGYIVFTTGKPWWIVRIVERDLQTKFTKWVKNRTHSK</sequence>
<dbReference type="InterPro" id="IPR001611">
    <property type="entry name" value="Leu-rich_rpt"/>
</dbReference>
<evidence type="ECO:0000256" key="10">
    <source>
        <dbReference type="ARBA" id="ARBA00023170"/>
    </source>
</evidence>
<dbReference type="Gene3D" id="3.80.10.10">
    <property type="entry name" value="Ribonuclease Inhibitor"/>
    <property type="match status" value="4"/>
</dbReference>
<dbReference type="AlphaFoldDB" id="A0A0D2VGU8"/>
<dbReference type="Pfam" id="PF13855">
    <property type="entry name" value="LRR_8"/>
    <property type="match status" value="2"/>
</dbReference>
<evidence type="ECO:0000256" key="1">
    <source>
        <dbReference type="ARBA" id="ARBA00004251"/>
    </source>
</evidence>
<feature type="transmembrane region" description="Helical" evidence="12">
    <location>
        <begin position="945"/>
        <end position="969"/>
    </location>
</feature>
<evidence type="ECO:0000256" key="6">
    <source>
        <dbReference type="ARBA" id="ARBA00022729"/>
    </source>
</evidence>
<dbReference type="InterPro" id="IPR003591">
    <property type="entry name" value="Leu-rich_rpt_typical-subtyp"/>
</dbReference>
<dbReference type="PANTHER" id="PTHR48061:SF46">
    <property type="entry name" value="LEUCINE-RICH REPEAT-CONTAINING N-TERMINAL PLANT-TYPE DOMAIN-CONTAINING PROTEIN"/>
    <property type="match status" value="1"/>
</dbReference>
<evidence type="ECO:0000256" key="8">
    <source>
        <dbReference type="ARBA" id="ARBA00022989"/>
    </source>
</evidence>
<dbReference type="eggNOG" id="KOG0619">
    <property type="taxonomic scope" value="Eukaryota"/>
</dbReference>
<evidence type="ECO:0000256" key="2">
    <source>
        <dbReference type="ARBA" id="ARBA00009592"/>
    </source>
</evidence>
<name>A0A0D2VGU8_GOSRA</name>
<protein>
    <recommendedName>
        <fullName evidence="14">Leucine-rich repeat-containing N-terminal plant-type domain-containing protein</fullName>
    </recommendedName>
</protein>
<dbReference type="OMA" id="FIWEVVM"/>
<evidence type="ECO:0000313" key="16">
    <source>
        <dbReference type="Proteomes" id="UP000032304"/>
    </source>
</evidence>
<dbReference type="Pfam" id="PF08263">
    <property type="entry name" value="LRRNT_2"/>
    <property type="match status" value="1"/>
</dbReference>
<keyword evidence="8 12" id="KW-1133">Transmembrane helix</keyword>
<organism evidence="15 16">
    <name type="scientific">Gossypium raimondii</name>
    <name type="common">Peruvian cotton</name>
    <name type="synonym">Gossypium klotzschianum subsp. raimondii</name>
    <dbReference type="NCBI Taxonomy" id="29730"/>
    <lineage>
        <taxon>Eukaryota</taxon>
        <taxon>Viridiplantae</taxon>
        <taxon>Streptophyta</taxon>
        <taxon>Embryophyta</taxon>
        <taxon>Tracheophyta</taxon>
        <taxon>Spermatophyta</taxon>
        <taxon>Magnoliopsida</taxon>
        <taxon>eudicotyledons</taxon>
        <taxon>Gunneridae</taxon>
        <taxon>Pentapetalae</taxon>
        <taxon>rosids</taxon>
        <taxon>malvids</taxon>
        <taxon>Malvales</taxon>
        <taxon>Malvaceae</taxon>
        <taxon>Malvoideae</taxon>
        <taxon>Gossypium</taxon>
    </lineage>
</organism>
<evidence type="ECO:0000256" key="3">
    <source>
        <dbReference type="ARBA" id="ARBA00022475"/>
    </source>
</evidence>
<dbReference type="FunFam" id="3.80.10.10:FF:000111">
    <property type="entry name" value="LRR receptor-like serine/threonine-protein kinase ERECTA"/>
    <property type="match status" value="1"/>
</dbReference>
<dbReference type="InterPro" id="IPR032675">
    <property type="entry name" value="LRR_dom_sf"/>
</dbReference>
<evidence type="ECO:0000259" key="14">
    <source>
        <dbReference type="Pfam" id="PF08263"/>
    </source>
</evidence>
<dbReference type="Proteomes" id="UP000032304">
    <property type="component" value="Chromosome 13"/>
</dbReference>
<evidence type="ECO:0000256" key="9">
    <source>
        <dbReference type="ARBA" id="ARBA00023136"/>
    </source>
</evidence>
<keyword evidence="4" id="KW-0433">Leucine-rich repeat</keyword>
<feature type="signal peptide" evidence="13">
    <location>
        <begin position="1"/>
        <end position="21"/>
    </location>
</feature>
<dbReference type="Pfam" id="PF00560">
    <property type="entry name" value="LRR_1"/>
    <property type="match status" value="7"/>
</dbReference>